<gene>
    <name evidence="2" type="ordered locus">TOL2_C23220</name>
</gene>
<dbReference type="Gene3D" id="1.10.1200.10">
    <property type="entry name" value="ACP-like"/>
    <property type="match status" value="1"/>
</dbReference>
<organism evidence="2 3">
    <name type="scientific">Desulfobacula toluolica (strain DSM 7467 / Tol2)</name>
    <dbReference type="NCBI Taxonomy" id="651182"/>
    <lineage>
        <taxon>Bacteria</taxon>
        <taxon>Pseudomonadati</taxon>
        <taxon>Thermodesulfobacteriota</taxon>
        <taxon>Desulfobacteria</taxon>
        <taxon>Desulfobacterales</taxon>
        <taxon>Desulfobacteraceae</taxon>
        <taxon>Desulfobacula</taxon>
    </lineage>
</organism>
<accession>K0NKL4</accession>
<dbReference type="HOGENOM" id="CLU_108696_16_4_7"/>
<dbReference type="AlphaFoldDB" id="K0NKL4"/>
<dbReference type="RefSeq" id="WP_014957795.1">
    <property type="nucleotide sequence ID" value="NC_018645.1"/>
</dbReference>
<sequence>MEIETVLISYLKEQTGTDVVMDTPLIDEGIIDSMGIMELLAFIEESFGVTPDEDDLTVENFTTILAITRFIKDKKAIV</sequence>
<dbReference type="EMBL" id="FO203503">
    <property type="protein sequence ID" value="CCK80483.1"/>
    <property type="molecule type" value="Genomic_DNA"/>
</dbReference>
<evidence type="ECO:0000313" key="3">
    <source>
        <dbReference type="Proteomes" id="UP000007347"/>
    </source>
</evidence>
<proteinExistence type="predicted"/>
<dbReference type="InterPro" id="IPR009081">
    <property type="entry name" value="PP-bd_ACP"/>
</dbReference>
<evidence type="ECO:0000259" key="1">
    <source>
        <dbReference type="PROSITE" id="PS50075"/>
    </source>
</evidence>
<dbReference type="OrthoDB" id="2625323at2"/>
<protein>
    <submittedName>
        <fullName evidence="2">Conserved uncharacterized protein, related to acyl carrier protein</fullName>
    </submittedName>
</protein>
<evidence type="ECO:0000313" key="2">
    <source>
        <dbReference type="EMBL" id="CCK80483.1"/>
    </source>
</evidence>
<dbReference type="Proteomes" id="UP000007347">
    <property type="component" value="Chromosome"/>
</dbReference>
<feature type="domain" description="Carrier" evidence="1">
    <location>
        <begin position="1"/>
        <end position="75"/>
    </location>
</feature>
<dbReference type="SUPFAM" id="SSF47336">
    <property type="entry name" value="ACP-like"/>
    <property type="match status" value="1"/>
</dbReference>
<dbReference type="KEGG" id="dto:TOL2_C23220"/>
<keyword evidence="3" id="KW-1185">Reference proteome</keyword>
<dbReference type="InterPro" id="IPR036736">
    <property type="entry name" value="ACP-like_sf"/>
</dbReference>
<reference evidence="2 3" key="1">
    <citation type="journal article" date="2013" name="Environ. Microbiol.">
        <title>Complete genome, catabolic sub-proteomes and key-metabolites of Desulfobacula toluolica Tol2, a marine, aromatic compound-degrading, sulfate-reducing bacterium.</title>
        <authorList>
            <person name="Wohlbrand L."/>
            <person name="Jacob J.H."/>
            <person name="Kube M."/>
            <person name="Mussmann M."/>
            <person name="Jarling R."/>
            <person name="Beck A."/>
            <person name="Amann R."/>
            <person name="Wilkes H."/>
            <person name="Reinhardt R."/>
            <person name="Rabus R."/>
        </authorList>
    </citation>
    <scope>NUCLEOTIDE SEQUENCE [LARGE SCALE GENOMIC DNA]</scope>
    <source>
        <strain evidence="3">DSM 7467 / Tol2</strain>
    </source>
</reference>
<dbReference type="PROSITE" id="PS50075">
    <property type="entry name" value="CARRIER"/>
    <property type="match status" value="1"/>
</dbReference>
<dbReference type="Pfam" id="PF00550">
    <property type="entry name" value="PP-binding"/>
    <property type="match status" value="1"/>
</dbReference>
<dbReference type="STRING" id="651182.TOL2_C23220"/>
<name>K0NKL4_DESTT</name>